<dbReference type="AlphaFoldDB" id="A0A6C0KEA0"/>
<dbReference type="EMBL" id="MN740871">
    <property type="protein sequence ID" value="QHU15969.1"/>
    <property type="molecule type" value="Genomic_DNA"/>
</dbReference>
<feature type="region of interest" description="Disordered" evidence="1">
    <location>
        <begin position="257"/>
        <end position="297"/>
    </location>
</feature>
<reference evidence="2" key="1">
    <citation type="journal article" date="2020" name="Nature">
        <title>Giant virus diversity and host interactions through global metagenomics.</title>
        <authorList>
            <person name="Schulz F."/>
            <person name="Roux S."/>
            <person name="Paez-Espino D."/>
            <person name="Jungbluth S."/>
            <person name="Walsh D.A."/>
            <person name="Denef V.J."/>
            <person name="McMahon K.D."/>
            <person name="Konstantinidis K.T."/>
            <person name="Eloe-Fadrosh E.A."/>
            <person name="Kyrpides N.C."/>
            <person name="Woyke T."/>
        </authorList>
    </citation>
    <scope>NUCLEOTIDE SEQUENCE</scope>
    <source>
        <strain evidence="2">GVMAG-S-3300010158-109</strain>
    </source>
</reference>
<evidence type="ECO:0000256" key="1">
    <source>
        <dbReference type="SAM" id="MobiDB-lite"/>
    </source>
</evidence>
<proteinExistence type="predicted"/>
<evidence type="ECO:0000313" key="2">
    <source>
        <dbReference type="EMBL" id="QHU15969.1"/>
    </source>
</evidence>
<sequence length="297" mass="35089">MSVKNVMACIEEFNRFEKFVKPLIYKVLKDNSEAYRDAPNAVKTIMFFKRRYEGVFNHLLEPKFVLEECLGLNNERLVEEIPIKENRPFLHVFGFSHKITRDFIVVFCRLFGINEPKVARAEDSFKIYNPVIAEIINRIDEASNEELEGIHEGMRAVAMCIKRKLYEAYLRKIETINNRNYDIIDIFGVYEKANNRLGVTDEEKCQNYEELTVKLYRGSYFTENNILGKRVLPIDGFGVYKAKREKLSFFDRLFKMTPKKSRKTPKKSRKTKKTPKKTPKKSRKTKKTPKKSRKTRK</sequence>
<organism evidence="2">
    <name type="scientific">viral metagenome</name>
    <dbReference type="NCBI Taxonomy" id="1070528"/>
    <lineage>
        <taxon>unclassified sequences</taxon>
        <taxon>metagenomes</taxon>
        <taxon>organismal metagenomes</taxon>
    </lineage>
</organism>
<name>A0A6C0KEA0_9ZZZZ</name>
<protein>
    <submittedName>
        <fullName evidence="2">Uncharacterized protein</fullName>
    </submittedName>
</protein>
<accession>A0A6C0KEA0</accession>